<evidence type="ECO:0008006" key="3">
    <source>
        <dbReference type="Google" id="ProtNLM"/>
    </source>
</evidence>
<evidence type="ECO:0000313" key="2">
    <source>
        <dbReference type="Proteomes" id="UP000246702"/>
    </source>
</evidence>
<dbReference type="EMBL" id="MSFK01000010">
    <property type="protein sequence ID" value="PWY90395.1"/>
    <property type="molecule type" value="Genomic_DNA"/>
</dbReference>
<dbReference type="GeneID" id="37118312"/>
<organism evidence="1 2">
    <name type="scientific">Aspergillus sclerotioniger CBS 115572</name>
    <dbReference type="NCBI Taxonomy" id="1450535"/>
    <lineage>
        <taxon>Eukaryota</taxon>
        <taxon>Fungi</taxon>
        <taxon>Dikarya</taxon>
        <taxon>Ascomycota</taxon>
        <taxon>Pezizomycotina</taxon>
        <taxon>Eurotiomycetes</taxon>
        <taxon>Eurotiomycetidae</taxon>
        <taxon>Eurotiales</taxon>
        <taxon>Aspergillaceae</taxon>
        <taxon>Aspergillus</taxon>
        <taxon>Aspergillus subgen. Circumdati</taxon>
    </lineage>
</organism>
<dbReference type="OrthoDB" id="4455582at2759"/>
<reference evidence="1 2" key="1">
    <citation type="submission" date="2016-12" db="EMBL/GenBank/DDBJ databases">
        <title>The genomes of Aspergillus section Nigri reveals drivers in fungal speciation.</title>
        <authorList>
            <consortium name="DOE Joint Genome Institute"/>
            <person name="Vesth T.C."/>
            <person name="Nybo J."/>
            <person name="Theobald S."/>
            <person name="Brandl J."/>
            <person name="Frisvad J.C."/>
            <person name="Nielsen K.F."/>
            <person name="Lyhne E.K."/>
            <person name="Kogle M.E."/>
            <person name="Kuo A."/>
            <person name="Riley R."/>
            <person name="Clum A."/>
            <person name="Nolan M."/>
            <person name="Lipzen A."/>
            <person name="Salamov A."/>
            <person name="Henrissat B."/>
            <person name="Wiebenga A."/>
            <person name="De Vries R.P."/>
            <person name="Grigoriev I.V."/>
            <person name="Mortensen U.H."/>
            <person name="Andersen M.R."/>
            <person name="Baker S.E."/>
        </authorList>
    </citation>
    <scope>NUCLEOTIDE SEQUENCE [LARGE SCALE GENOMIC DNA]</scope>
    <source>
        <strain evidence="1 2">CBS 115572</strain>
    </source>
</reference>
<dbReference type="RefSeq" id="XP_025468773.1">
    <property type="nucleotide sequence ID" value="XM_025616169.1"/>
</dbReference>
<accession>A0A317WWG9</accession>
<sequence length="424" mass="48969">MGRPFLCTLPLEITQAILCHLPDLETLQSTVFAHPALSSAFTEHKEYILHQILSHTIPPELLPDAILAFNASTIEADPWTRERVLSILDEHKSRQIPPSFRLTVKTAFSMQTLHRQVHAFTSEFLSTALSQMFFIGFPSSVSPSYTEECRTARSFYRFEIHQHLFRMREPRAGFNKPSPDFRLAEQWNIHYRHYPVWEVEQLMSVCDFLFRTIARPFREIAERETEWSDEGIWYVSGEACHMDRPSPIGTLLAHGLVFLGRVLAAPTYAERYQLLAPKLLGKPFISSLAELLPNICGAQPGSALWYNDLTLEQIQGLQEVEPPGFDSGPAEAWRWAHARLARYDWVGGEDTQQLRRRGYVFWDHDRLVDWGLLDQPWRALSPDLTTTEWRSEMMEANLEQRPNLYLVRGVGWWWAGGHDPRPVS</sequence>
<dbReference type="Proteomes" id="UP000246702">
    <property type="component" value="Unassembled WGS sequence"/>
</dbReference>
<protein>
    <recommendedName>
        <fullName evidence="3">F-box domain-containing protein</fullName>
    </recommendedName>
</protein>
<comment type="caution">
    <text evidence="1">The sequence shown here is derived from an EMBL/GenBank/DDBJ whole genome shotgun (WGS) entry which is preliminary data.</text>
</comment>
<proteinExistence type="predicted"/>
<name>A0A317WWG9_9EURO</name>
<keyword evidence="2" id="KW-1185">Reference proteome</keyword>
<dbReference type="AlphaFoldDB" id="A0A317WWG9"/>
<evidence type="ECO:0000313" key="1">
    <source>
        <dbReference type="EMBL" id="PWY90395.1"/>
    </source>
</evidence>
<gene>
    <name evidence="1" type="ORF">BO94DRAFT_593208</name>
</gene>